<accession>A0A914B253</accession>
<name>A0A914B253_PATMI</name>
<dbReference type="OMA" id="NTETDCY"/>
<feature type="compositionally biased region" description="Low complexity" evidence="2">
    <location>
        <begin position="1"/>
        <end position="26"/>
    </location>
</feature>
<proteinExistence type="inferred from homology"/>
<dbReference type="AlphaFoldDB" id="A0A914B253"/>
<dbReference type="Proteomes" id="UP000887568">
    <property type="component" value="Unplaced"/>
</dbReference>
<organism evidence="3 4">
    <name type="scientific">Patiria miniata</name>
    <name type="common">Bat star</name>
    <name type="synonym">Asterina miniata</name>
    <dbReference type="NCBI Taxonomy" id="46514"/>
    <lineage>
        <taxon>Eukaryota</taxon>
        <taxon>Metazoa</taxon>
        <taxon>Echinodermata</taxon>
        <taxon>Eleutherozoa</taxon>
        <taxon>Asterozoa</taxon>
        <taxon>Asteroidea</taxon>
        <taxon>Valvatacea</taxon>
        <taxon>Valvatida</taxon>
        <taxon>Asterinidae</taxon>
        <taxon>Patiria</taxon>
    </lineage>
</organism>
<dbReference type="PANTHER" id="PTHR21255:SF27">
    <property type="entry name" value="DYNEIN LIGHT CHAIN TCTEX-TYPE PROTEIN 2"/>
    <property type="match status" value="1"/>
</dbReference>
<evidence type="ECO:0000256" key="1">
    <source>
        <dbReference type="ARBA" id="ARBA00005361"/>
    </source>
</evidence>
<dbReference type="Gene3D" id="3.30.1140.40">
    <property type="entry name" value="Tctex-1"/>
    <property type="match status" value="1"/>
</dbReference>
<dbReference type="GO" id="GO:0005868">
    <property type="term" value="C:cytoplasmic dynein complex"/>
    <property type="evidence" value="ECO:0007669"/>
    <property type="project" value="TreeGrafter"/>
</dbReference>
<protein>
    <submittedName>
        <fullName evidence="3">Uncharacterized protein</fullName>
    </submittedName>
</protein>
<dbReference type="GO" id="GO:0007018">
    <property type="term" value="P:microtubule-based movement"/>
    <property type="evidence" value="ECO:0007669"/>
    <property type="project" value="TreeGrafter"/>
</dbReference>
<keyword evidence="4" id="KW-1185">Reference proteome</keyword>
<feature type="compositionally biased region" description="Low complexity" evidence="2">
    <location>
        <begin position="48"/>
        <end position="59"/>
    </location>
</feature>
<dbReference type="OrthoDB" id="10248487at2759"/>
<evidence type="ECO:0000256" key="2">
    <source>
        <dbReference type="SAM" id="MobiDB-lite"/>
    </source>
</evidence>
<dbReference type="InterPro" id="IPR005334">
    <property type="entry name" value="Tctex-1-like"/>
</dbReference>
<dbReference type="GO" id="GO:0045505">
    <property type="term" value="F:dynein intermediate chain binding"/>
    <property type="evidence" value="ECO:0007669"/>
    <property type="project" value="TreeGrafter"/>
</dbReference>
<dbReference type="CDD" id="cd21451">
    <property type="entry name" value="DLC-like_TCTEX1D"/>
    <property type="match status" value="1"/>
</dbReference>
<evidence type="ECO:0000313" key="4">
    <source>
        <dbReference type="Proteomes" id="UP000887568"/>
    </source>
</evidence>
<reference evidence="3" key="1">
    <citation type="submission" date="2022-11" db="UniProtKB">
        <authorList>
            <consortium name="EnsemblMetazoa"/>
        </authorList>
    </citation>
    <scope>IDENTIFICATION</scope>
</reference>
<dbReference type="GeneID" id="119738717"/>
<dbReference type="RefSeq" id="XP_038069581.1">
    <property type="nucleotide sequence ID" value="XM_038213653.1"/>
</dbReference>
<dbReference type="EnsemblMetazoa" id="XM_038213653.1">
    <property type="protein sequence ID" value="XP_038069581.1"/>
    <property type="gene ID" value="LOC119738717"/>
</dbReference>
<dbReference type="Pfam" id="PF03645">
    <property type="entry name" value="Tctex-1"/>
    <property type="match status" value="1"/>
</dbReference>
<dbReference type="PANTHER" id="PTHR21255">
    <property type="entry name" value="T-COMPLEX-ASSOCIATED-TESTIS-EXPRESSED 1/ DYNEIN LIGHT CHAIN"/>
    <property type="match status" value="1"/>
</dbReference>
<evidence type="ECO:0000313" key="3">
    <source>
        <dbReference type="EnsemblMetazoa" id="XP_038069581.1"/>
    </source>
</evidence>
<comment type="similarity">
    <text evidence="1">Belongs to the dynein light chain Tctex-type family.</text>
</comment>
<feature type="region of interest" description="Disordered" evidence="2">
    <location>
        <begin position="1"/>
        <end position="94"/>
    </location>
</feature>
<dbReference type="InterPro" id="IPR038586">
    <property type="entry name" value="Tctex-1-like_sf"/>
</dbReference>
<sequence length="253" mass="27783">MDTVGKSSGATRSSRSSSFLSQGSGSIFRPRETNPFRKQLSGGSSKWTATLQAATAALAGRGSDRSAAQEASSSGKTGPMAWTEDDPSITSRPRRETLYFGKGISTSMWWRFRREGAEPDSNPVGDTGEEAPKLRYENSYRVEPKPGCHFRPDKVEAIMNAVLEGEFRGKEYAPADGPTVVKRLSEEIKNRVKLLGFKRYRLVVFVQVGSIEGADMMAISRCAWNTETDCYATVTFQNGLVYAIATTFGIYLD</sequence>
<dbReference type="GO" id="GO:0005737">
    <property type="term" value="C:cytoplasm"/>
    <property type="evidence" value="ECO:0007669"/>
    <property type="project" value="TreeGrafter"/>
</dbReference>